<sequence length="121" mass="13624">MSKNRLLCILMATVICFSQIMEVRANLSRGRSQQVGFVTMRTPERDIFVHGTGGVIVNISGQRSEKNSCSFIMPMVEKIIFTVVTFLLGKLMFKVIEVLKIWAGDKLSQSFKEGQNLSYIS</sequence>
<dbReference type="AlphaFoldDB" id="A0A2M6UR27"/>
<protein>
    <submittedName>
        <fullName evidence="1">Uncharacterized protein</fullName>
    </submittedName>
</protein>
<dbReference type="Proteomes" id="UP000230791">
    <property type="component" value="Unassembled WGS sequence"/>
</dbReference>
<organism evidence="1 2">
    <name type="scientific">Bartonella tribocorum</name>
    <dbReference type="NCBI Taxonomy" id="85701"/>
    <lineage>
        <taxon>Bacteria</taxon>
        <taxon>Pseudomonadati</taxon>
        <taxon>Pseudomonadota</taxon>
        <taxon>Alphaproteobacteria</taxon>
        <taxon>Hyphomicrobiales</taxon>
        <taxon>Bartonellaceae</taxon>
        <taxon>Bartonella</taxon>
    </lineage>
</organism>
<dbReference type="OrthoDB" id="7923881at2"/>
<accession>A0A2M6UR27</accession>
<reference evidence="1 2" key="1">
    <citation type="submission" date="2017-06" db="EMBL/GenBank/DDBJ databases">
        <title>Draft genome of Bartonella tribocorum C635.</title>
        <authorList>
            <person name="Hadjadj L."/>
            <person name="Jiyipong T."/>
            <person name="Diene S.M."/>
            <person name="Morand S."/>
            <person name="Rolain J.-M."/>
        </authorList>
    </citation>
    <scope>NUCLEOTIDE SEQUENCE [LARGE SCALE GENOMIC DNA]</scope>
    <source>
        <strain evidence="1 2">C635</strain>
    </source>
</reference>
<dbReference type="RefSeq" id="WP_100131080.1">
    <property type="nucleotide sequence ID" value="NZ_CADDYJ010000024.1"/>
</dbReference>
<evidence type="ECO:0000313" key="2">
    <source>
        <dbReference type="Proteomes" id="UP000230791"/>
    </source>
</evidence>
<evidence type="ECO:0000313" key="1">
    <source>
        <dbReference type="EMBL" id="PIT68631.1"/>
    </source>
</evidence>
<name>A0A2M6UR27_9HYPH</name>
<gene>
    <name evidence="1" type="ORF">CEV08_07720</name>
</gene>
<dbReference type="EMBL" id="NJPP01000034">
    <property type="protein sequence ID" value="PIT68631.1"/>
    <property type="molecule type" value="Genomic_DNA"/>
</dbReference>
<proteinExistence type="predicted"/>
<comment type="caution">
    <text evidence="1">The sequence shown here is derived from an EMBL/GenBank/DDBJ whole genome shotgun (WGS) entry which is preliminary data.</text>
</comment>